<keyword evidence="3 7" id="KW-0812">Transmembrane</keyword>
<dbReference type="GO" id="GO:0022857">
    <property type="term" value="F:transmembrane transporter activity"/>
    <property type="evidence" value="ECO:0007669"/>
    <property type="project" value="InterPro"/>
</dbReference>
<evidence type="ECO:0000256" key="7">
    <source>
        <dbReference type="SAM" id="Phobius"/>
    </source>
</evidence>
<feature type="transmembrane region" description="Helical" evidence="7">
    <location>
        <begin position="646"/>
        <end position="667"/>
    </location>
</feature>
<evidence type="ECO:0000313" key="10">
    <source>
        <dbReference type="Proteomes" id="UP000612055"/>
    </source>
</evidence>
<name>A0A835XGE7_9CHLO</name>
<feature type="transmembrane region" description="Helical" evidence="7">
    <location>
        <begin position="135"/>
        <end position="154"/>
    </location>
</feature>
<dbReference type="AlphaFoldDB" id="A0A835XGE7"/>
<keyword evidence="5 7" id="KW-0472">Membrane</keyword>
<evidence type="ECO:0000256" key="4">
    <source>
        <dbReference type="ARBA" id="ARBA00022989"/>
    </source>
</evidence>
<gene>
    <name evidence="9" type="ORF">HYH03_017024</name>
</gene>
<accession>A0A835XGE7</accession>
<dbReference type="SUPFAM" id="SSF103473">
    <property type="entry name" value="MFS general substrate transporter"/>
    <property type="match status" value="1"/>
</dbReference>
<comment type="caution">
    <text evidence="9">The sequence shown here is derived from an EMBL/GenBank/DDBJ whole genome shotgun (WGS) entry which is preliminary data.</text>
</comment>
<dbReference type="Gene3D" id="1.20.1250.20">
    <property type="entry name" value="MFS general substrate transporter like domains"/>
    <property type="match status" value="1"/>
</dbReference>
<evidence type="ECO:0000313" key="9">
    <source>
        <dbReference type="EMBL" id="KAG2484142.1"/>
    </source>
</evidence>
<feature type="transmembrane region" description="Helical" evidence="7">
    <location>
        <begin position="503"/>
        <end position="521"/>
    </location>
</feature>
<feature type="transmembrane region" description="Helical" evidence="7">
    <location>
        <begin position="225"/>
        <end position="244"/>
    </location>
</feature>
<dbReference type="PANTHER" id="PTHR23511">
    <property type="entry name" value="SYNAPTIC VESICLE GLYCOPROTEIN 2"/>
    <property type="match status" value="1"/>
</dbReference>
<dbReference type="PANTHER" id="PTHR23511:SF5">
    <property type="entry name" value="MAJOR FACILITATOR-TYPE TRANSPORTER HXNZ-RELATED"/>
    <property type="match status" value="1"/>
</dbReference>
<feature type="transmembrane region" description="Helical" evidence="7">
    <location>
        <begin position="160"/>
        <end position="180"/>
    </location>
</feature>
<dbReference type="OrthoDB" id="512346at2759"/>
<feature type="transmembrane region" description="Helical" evidence="7">
    <location>
        <begin position="582"/>
        <end position="605"/>
    </location>
</feature>
<feature type="transmembrane region" description="Helical" evidence="7">
    <location>
        <begin position="474"/>
        <end position="496"/>
    </location>
</feature>
<feature type="transmembrane region" description="Helical" evidence="7">
    <location>
        <begin position="201"/>
        <end position="219"/>
    </location>
</feature>
<dbReference type="PROSITE" id="PS50850">
    <property type="entry name" value="MFS"/>
    <property type="match status" value="1"/>
</dbReference>
<dbReference type="InterPro" id="IPR036259">
    <property type="entry name" value="MFS_trans_sf"/>
</dbReference>
<dbReference type="InterPro" id="IPR011701">
    <property type="entry name" value="MFS"/>
</dbReference>
<protein>
    <recommendedName>
        <fullName evidence="8">Major facilitator superfamily (MFS) profile domain-containing protein</fullName>
    </recommendedName>
</protein>
<reference evidence="9" key="1">
    <citation type="journal article" date="2020" name="bioRxiv">
        <title>Comparative genomics of Chlamydomonas.</title>
        <authorList>
            <person name="Craig R.J."/>
            <person name="Hasan A.R."/>
            <person name="Ness R.W."/>
            <person name="Keightley P.D."/>
        </authorList>
    </citation>
    <scope>NUCLEOTIDE SEQUENCE</scope>
    <source>
        <strain evidence="9">CCAP 11/70</strain>
    </source>
</reference>
<dbReference type="EMBL" id="JAEHOE010000156">
    <property type="protein sequence ID" value="KAG2484142.1"/>
    <property type="molecule type" value="Genomic_DNA"/>
</dbReference>
<feature type="transmembrane region" description="Helical" evidence="7">
    <location>
        <begin position="418"/>
        <end position="443"/>
    </location>
</feature>
<evidence type="ECO:0000256" key="3">
    <source>
        <dbReference type="ARBA" id="ARBA00022692"/>
    </source>
</evidence>
<keyword evidence="10" id="KW-1185">Reference proteome</keyword>
<keyword evidence="2" id="KW-0813">Transport</keyword>
<dbReference type="Pfam" id="PF07690">
    <property type="entry name" value="MFS_1"/>
    <property type="match status" value="1"/>
</dbReference>
<evidence type="ECO:0000256" key="6">
    <source>
        <dbReference type="SAM" id="MobiDB-lite"/>
    </source>
</evidence>
<feature type="transmembrane region" description="Helical" evidence="7">
    <location>
        <begin position="56"/>
        <end position="77"/>
    </location>
</feature>
<feature type="transmembrane region" description="Helical" evidence="7">
    <location>
        <begin position="617"/>
        <end position="640"/>
    </location>
</feature>
<sequence length="672" mass="67716">MRSSNAVSAEATRRGDDACPGETPSPRNDVNGVVNGVVWVLEEDEDEHDTHWVDEALVAVGVGWHQAALFAFVGLAWMSDAMEVMLVAVLAPAIGCEWGASPEAQSLLASAAFTGMMLASSAWGMVADLAGRKRAFAFAAALAATSGLVSSVAPSLALLVAARVAVGAGLVGVLPLYTLMEEWLPRGTDSSRGKWLVAFQAWWSVGTVLEALLALALLNTWGWRALLAASALPLGCVLLLLPLVPESPHYLAVSRGATATGGAAARAAAESALLAAARRNGTTEALRRCLSRQRRRQQRRQEAAGGAKGPGGDVSSRSCSTIGAGEGTDRRTSLEVECSAGSAGAASRPLLAHAHGGGGGPSDAATILVEADSSGAGLTEASRSEAGGCCGGCFASLASLISTLFSERLRGRTWRLAVVWFACALVYYATVMLAPTVAAGAAAMGPDGGGGMAGDCRPWPGGGGGSHLQLPTGAYLAIMVAAAAELPSLVWAFLAVDRWSRRRVVAVGLAATAAALAPLAMVTSRAAGLAAAPPGAPPPPGGLASASAFTTAAASDFEWPDLGSLSGDTAGPSPAGYLPHRWIPFAAVTGARLFVSGAFTLLYVLTPEQYPARVHGVALGAANTLARVGALAAPFVAVALPARGLMPAAVGLLTAACGVAALAALGLPEAGT</sequence>
<evidence type="ECO:0000256" key="5">
    <source>
        <dbReference type="ARBA" id="ARBA00023136"/>
    </source>
</evidence>
<dbReference type="GO" id="GO:0016020">
    <property type="term" value="C:membrane"/>
    <property type="evidence" value="ECO:0007669"/>
    <property type="project" value="UniProtKB-SubCell"/>
</dbReference>
<evidence type="ECO:0000256" key="2">
    <source>
        <dbReference type="ARBA" id="ARBA00022448"/>
    </source>
</evidence>
<proteinExistence type="predicted"/>
<dbReference type="Proteomes" id="UP000612055">
    <property type="component" value="Unassembled WGS sequence"/>
</dbReference>
<keyword evidence="4 7" id="KW-1133">Transmembrane helix</keyword>
<feature type="transmembrane region" description="Helical" evidence="7">
    <location>
        <begin position="107"/>
        <end position="126"/>
    </location>
</feature>
<comment type="subcellular location">
    <subcellularLocation>
        <location evidence="1">Membrane</location>
        <topology evidence="1">Multi-pass membrane protein</topology>
    </subcellularLocation>
</comment>
<evidence type="ECO:0000256" key="1">
    <source>
        <dbReference type="ARBA" id="ARBA00004141"/>
    </source>
</evidence>
<evidence type="ECO:0000259" key="8">
    <source>
        <dbReference type="PROSITE" id="PS50850"/>
    </source>
</evidence>
<organism evidence="9 10">
    <name type="scientific">Edaphochlamys debaryana</name>
    <dbReference type="NCBI Taxonomy" id="47281"/>
    <lineage>
        <taxon>Eukaryota</taxon>
        <taxon>Viridiplantae</taxon>
        <taxon>Chlorophyta</taxon>
        <taxon>core chlorophytes</taxon>
        <taxon>Chlorophyceae</taxon>
        <taxon>CS clade</taxon>
        <taxon>Chlamydomonadales</taxon>
        <taxon>Chlamydomonadales incertae sedis</taxon>
        <taxon>Edaphochlamys</taxon>
    </lineage>
</organism>
<dbReference type="InterPro" id="IPR020846">
    <property type="entry name" value="MFS_dom"/>
</dbReference>
<feature type="region of interest" description="Disordered" evidence="6">
    <location>
        <begin position="1"/>
        <end position="28"/>
    </location>
</feature>
<feature type="region of interest" description="Disordered" evidence="6">
    <location>
        <begin position="290"/>
        <end position="333"/>
    </location>
</feature>
<feature type="domain" description="Major facilitator superfamily (MFS) profile" evidence="8">
    <location>
        <begin position="69"/>
        <end position="672"/>
    </location>
</feature>